<reference evidence="3 4" key="1">
    <citation type="submission" date="2019-07" db="EMBL/GenBank/DDBJ databases">
        <title>Quadrisphaera sp. strain DD2A genome sequencing and assembly.</title>
        <authorList>
            <person name="Kim I."/>
        </authorList>
    </citation>
    <scope>NUCLEOTIDE SEQUENCE [LARGE SCALE GENOMIC DNA]</scope>
    <source>
        <strain evidence="3 4">DD2A</strain>
    </source>
</reference>
<evidence type="ECO:0000313" key="3">
    <source>
        <dbReference type="EMBL" id="TXR52928.1"/>
    </source>
</evidence>
<dbReference type="AlphaFoldDB" id="A0A5C8Z6S8"/>
<dbReference type="OrthoDB" id="9807356at2"/>
<keyword evidence="4" id="KW-1185">Reference proteome</keyword>
<protein>
    <submittedName>
        <fullName evidence="3">Glycosyltransferase family 9 protein</fullName>
    </submittedName>
</protein>
<keyword evidence="1" id="KW-0328">Glycosyltransferase</keyword>
<dbReference type="PANTHER" id="PTHR30160:SF1">
    <property type="entry name" value="LIPOPOLYSACCHARIDE 1,2-N-ACETYLGLUCOSAMINETRANSFERASE-RELATED"/>
    <property type="match status" value="1"/>
</dbReference>
<proteinExistence type="predicted"/>
<comment type="caution">
    <text evidence="3">The sequence shown here is derived from an EMBL/GenBank/DDBJ whole genome shotgun (WGS) entry which is preliminary data.</text>
</comment>
<dbReference type="InterPro" id="IPR002201">
    <property type="entry name" value="Glyco_trans_9"/>
</dbReference>
<dbReference type="GO" id="GO:0005829">
    <property type="term" value="C:cytosol"/>
    <property type="evidence" value="ECO:0007669"/>
    <property type="project" value="TreeGrafter"/>
</dbReference>
<sequence length="316" mass="32313">MTTTVLALRALGLGDALTGVPALRGLRRARPEARLVLAGPPETGGLLVDEGVVDAVLPVRGLAPLEPEALVRAAAEHPAVLGGLGPSTVDLAVNLHGRGPQSTAALAALRPRELVAFDRPGQPVWDGEAHEVERWCSLVRSLGGACGPEDLVLRDVPLGARTGPVVVHPGAASPSRRWPAERWARVVAALAGAGRVIVVTGGPDEAGACAEVAAAGAADLCGRLSLAQLLELVATSPLLLSGDTGAAHVATAARTPSVLLFGPTSPARWGPAVDHDRHRVLWRSRAGDAPGDPHGVSPDPVLLRTTVRDVLAGTVD</sequence>
<dbReference type="InterPro" id="IPR051199">
    <property type="entry name" value="LPS_LOS_Heptosyltrfase"/>
</dbReference>
<dbReference type="GO" id="GO:0008713">
    <property type="term" value="F:ADP-heptose-lipopolysaccharide heptosyltransferase activity"/>
    <property type="evidence" value="ECO:0007669"/>
    <property type="project" value="TreeGrafter"/>
</dbReference>
<evidence type="ECO:0000313" key="4">
    <source>
        <dbReference type="Proteomes" id="UP000321234"/>
    </source>
</evidence>
<organism evidence="3 4">
    <name type="scientific">Quadrisphaera setariae</name>
    <dbReference type="NCBI Taxonomy" id="2593304"/>
    <lineage>
        <taxon>Bacteria</taxon>
        <taxon>Bacillati</taxon>
        <taxon>Actinomycetota</taxon>
        <taxon>Actinomycetes</taxon>
        <taxon>Kineosporiales</taxon>
        <taxon>Kineosporiaceae</taxon>
        <taxon>Quadrisphaera</taxon>
    </lineage>
</organism>
<dbReference type="SUPFAM" id="SSF53756">
    <property type="entry name" value="UDP-Glycosyltransferase/glycogen phosphorylase"/>
    <property type="match status" value="1"/>
</dbReference>
<dbReference type="RefSeq" id="WP_147927695.1">
    <property type="nucleotide sequence ID" value="NZ_VKAC01000011.1"/>
</dbReference>
<dbReference type="CDD" id="cd03789">
    <property type="entry name" value="GT9_LPS_heptosyltransferase"/>
    <property type="match status" value="1"/>
</dbReference>
<name>A0A5C8Z6S8_9ACTN</name>
<dbReference type="Pfam" id="PF01075">
    <property type="entry name" value="Glyco_transf_9"/>
    <property type="match status" value="1"/>
</dbReference>
<dbReference type="EMBL" id="VKAC01000011">
    <property type="protein sequence ID" value="TXR52928.1"/>
    <property type="molecule type" value="Genomic_DNA"/>
</dbReference>
<keyword evidence="2 3" id="KW-0808">Transferase</keyword>
<evidence type="ECO:0000256" key="2">
    <source>
        <dbReference type="ARBA" id="ARBA00022679"/>
    </source>
</evidence>
<dbReference type="Gene3D" id="3.40.50.2000">
    <property type="entry name" value="Glycogen Phosphorylase B"/>
    <property type="match status" value="2"/>
</dbReference>
<dbReference type="GO" id="GO:0009244">
    <property type="term" value="P:lipopolysaccharide core region biosynthetic process"/>
    <property type="evidence" value="ECO:0007669"/>
    <property type="project" value="TreeGrafter"/>
</dbReference>
<gene>
    <name evidence="3" type="ORF">FMM08_17720</name>
</gene>
<evidence type="ECO:0000256" key="1">
    <source>
        <dbReference type="ARBA" id="ARBA00022676"/>
    </source>
</evidence>
<dbReference type="PANTHER" id="PTHR30160">
    <property type="entry name" value="TETRAACYLDISACCHARIDE 4'-KINASE-RELATED"/>
    <property type="match status" value="1"/>
</dbReference>
<dbReference type="Proteomes" id="UP000321234">
    <property type="component" value="Unassembled WGS sequence"/>
</dbReference>
<accession>A0A5C8Z6S8</accession>